<dbReference type="GO" id="GO:0022857">
    <property type="term" value="F:transmembrane transporter activity"/>
    <property type="evidence" value="ECO:0007669"/>
    <property type="project" value="InterPro"/>
</dbReference>
<dbReference type="CDD" id="cd06580">
    <property type="entry name" value="TM_PBP1_transp_TpRbsC_like"/>
    <property type="match status" value="1"/>
</dbReference>
<evidence type="ECO:0000256" key="3">
    <source>
        <dbReference type="ARBA" id="ARBA00022692"/>
    </source>
</evidence>
<name>A0A096DLY9_9FIRM</name>
<comment type="subcellular location">
    <subcellularLocation>
        <location evidence="1">Cell membrane</location>
        <topology evidence="1">Multi-pass membrane protein</topology>
    </subcellularLocation>
</comment>
<feature type="transmembrane region" description="Helical" evidence="6">
    <location>
        <begin position="34"/>
        <end position="54"/>
    </location>
</feature>
<sequence>MLSIIIAVVASALRLATPLIFASLGGVFSERSGVVNIALEGIMINGAFFSILTTEFTDSPWLGVLVAAIVGILTSLILAFLAVHLKADQVVTGVAINLLSASFTAFLLEIVWHRSGQTDPVENAIRAKPLPLINKIPIIGDLTSQLTPFVYLAILAVIVSYYVLYKTPFGLRVRAVGEHPRAADTVGINVYKIRYICVMISGALAGIAGSALSLGAISLFREGMTAGKGFIALAAMIFGKWHPVGAFLACLFFGFTEAIQIQASTLGLGFIPSEFLQIIPYVATILALAGVVGRAVAPAADGVPYEKGER</sequence>
<evidence type="ECO:0000256" key="1">
    <source>
        <dbReference type="ARBA" id="ARBA00004651"/>
    </source>
</evidence>
<dbReference type="AlphaFoldDB" id="A0A096DLY9"/>
<evidence type="ECO:0000313" key="7">
    <source>
        <dbReference type="EMBL" id="KGG80296.1"/>
    </source>
</evidence>
<feature type="transmembrane region" description="Helical" evidence="6">
    <location>
        <begin position="275"/>
        <end position="297"/>
    </location>
</feature>
<comment type="caution">
    <text evidence="7">The sequence shown here is derived from an EMBL/GenBank/DDBJ whole genome shotgun (WGS) entry which is preliminary data.</text>
</comment>
<dbReference type="InterPro" id="IPR001851">
    <property type="entry name" value="ABC_transp_permease"/>
</dbReference>
<evidence type="ECO:0000256" key="4">
    <source>
        <dbReference type="ARBA" id="ARBA00022989"/>
    </source>
</evidence>
<feature type="transmembrane region" description="Helical" evidence="6">
    <location>
        <begin position="146"/>
        <end position="164"/>
    </location>
</feature>
<reference evidence="7 8" key="1">
    <citation type="submission" date="2013-12" db="EMBL/GenBank/DDBJ databases">
        <title>Draft genome sequence of Caloranaerobacter sp. H53214.</title>
        <authorList>
            <person name="Jiang L.J."/>
            <person name="Shao Z.Z."/>
            <person name="Long M.N."/>
        </authorList>
    </citation>
    <scope>NUCLEOTIDE SEQUENCE [LARGE SCALE GENOMIC DNA]</scope>
    <source>
        <strain evidence="7 8">H53214</strain>
    </source>
</reference>
<evidence type="ECO:0000313" key="8">
    <source>
        <dbReference type="Proteomes" id="UP000029622"/>
    </source>
</evidence>
<protein>
    <submittedName>
        <fullName evidence="7">Branched-chain amino acid ABC transporter permease</fullName>
    </submittedName>
</protein>
<dbReference type="Pfam" id="PF02653">
    <property type="entry name" value="BPD_transp_2"/>
    <property type="match status" value="1"/>
</dbReference>
<dbReference type="EMBL" id="AZTB01000031">
    <property type="protein sequence ID" value="KGG80296.1"/>
    <property type="molecule type" value="Genomic_DNA"/>
</dbReference>
<dbReference type="GO" id="GO:0005886">
    <property type="term" value="C:plasma membrane"/>
    <property type="evidence" value="ECO:0007669"/>
    <property type="project" value="UniProtKB-SubCell"/>
</dbReference>
<dbReference type="Proteomes" id="UP000029622">
    <property type="component" value="Unassembled WGS sequence"/>
</dbReference>
<feature type="transmembrane region" description="Helical" evidence="6">
    <location>
        <begin position="229"/>
        <end position="255"/>
    </location>
</feature>
<dbReference type="PANTHER" id="PTHR43370">
    <property type="entry name" value="SUGAR ABC TRANSPORTER INTEGRAL MEMBRANE PROTEIN-RELATED"/>
    <property type="match status" value="1"/>
</dbReference>
<dbReference type="STRING" id="1156417.Y919_07020"/>
<feature type="transmembrane region" description="Helical" evidence="6">
    <location>
        <begin position="193"/>
        <end position="217"/>
    </location>
</feature>
<dbReference type="RefSeq" id="WP_035163544.1">
    <property type="nucleotide sequence ID" value="NZ_AZTB01000031.1"/>
</dbReference>
<proteinExistence type="predicted"/>
<evidence type="ECO:0000256" key="6">
    <source>
        <dbReference type="SAM" id="Phobius"/>
    </source>
</evidence>
<keyword evidence="5 6" id="KW-0472">Membrane</keyword>
<keyword evidence="2" id="KW-1003">Cell membrane</keyword>
<evidence type="ECO:0000256" key="5">
    <source>
        <dbReference type="ARBA" id="ARBA00023136"/>
    </source>
</evidence>
<feature type="transmembrane region" description="Helical" evidence="6">
    <location>
        <begin position="89"/>
        <end position="108"/>
    </location>
</feature>
<feature type="transmembrane region" description="Helical" evidence="6">
    <location>
        <begin position="61"/>
        <end position="83"/>
    </location>
</feature>
<organism evidence="7 8">
    <name type="scientific">Caloranaerobacter azorensis H53214</name>
    <dbReference type="NCBI Taxonomy" id="1156417"/>
    <lineage>
        <taxon>Bacteria</taxon>
        <taxon>Bacillati</taxon>
        <taxon>Bacillota</taxon>
        <taxon>Tissierellia</taxon>
        <taxon>Tissierellales</taxon>
        <taxon>Thermohalobacteraceae</taxon>
        <taxon>Caloranaerobacter</taxon>
    </lineage>
</organism>
<keyword evidence="4 6" id="KW-1133">Transmembrane helix</keyword>
<evidence type="ECO:0000256" key="2">
    <source>
        <dbReference type="ARBA" id="ARBA00022475"/>
    </source>
</evidence>
<gene>
    <name evidence="7" type="ORF">Y919_07020</name>
</gene>
<accession>A0A096DLY9</accession>
<keyword evidence="3 6" id="KW-0812">Transmembrane</keyword>
<dbReference type="PANTHER" id="PTHR43370:SF1">
    <property type="entry name" value="GUANOSINE ABC TRANSPORTER PERMEASE PROTEIN NUPQ"/>
    <property type="match status" value="1"/>
</dbReference>